<keyword evidence="2" id="KW-0808">Transferase</keyword>
<dbReference type="Proteomes" id="UP000028990">
    <property type="component" value="Unassembled WGS sequence"/>
</dbReference>
<dbReference type="eggNOG" id="ENOG502S166">
    <property type="taxonomic scope" value="Eukaryota"/>
</dbReference>
<feature type="non-terminal residue" evidence="2">
    <location>
        <position position="1"/>
    </location>
</feature>
<sequence length="337" mass="36460">YRAVLNDQFGLSHFNWPVQGSNYQVLRTGCFPFIKYHCSRAPWQDLTAQNRFFTALKVVNLATVSVTSCPYGDRCFHVSAFNKHRERAFASLGTEGLVSAQDLRSAAFRRCCPPGAALFQHGATGGGSLTSAPGVPAPARFGSGVTVRPPPPSSSSRRHRRSLFERLRVAGAEPLNSALSGSREAEDLLPGPPPRVPLGFLRVRQPQGSFLIVLDRVPSGPGPSPGPLQRGGHLPGTECEPLLPIMLWLAFGPYSAMENQVLVIRIKIPNSGAVDWTVHSGPQLLFRDVLDVIGQVLPEATTTAFEFKSPQPLLLESCVETLSPSVIVSHQMDHGLA</sequence>
<dbReference type="Pfam" id="PF15031">
    <property type="entry name" value="DUF4528"/>
    <property type="match status" value="1"/>
</dbReference>
<dbReference type="PANTHER" id="PTHR34651">
    <property type="entry name" value="SIMILAR TO ENSANGP00000021391"/>
    <property type="match status" value="1"/>
</dbReference>
<dbReference type="GO" id="GO:0016301">
    <property type="term" value="F:kinase activity"/>
    <property type="evidence" value="ECO:0007669"/>
    <property type="project" value="UniProtKB-KW"/>
</dbReference>
<protein>
    <submittedName>
        <fullName evidence="2">Dual specificity mitogen-activated protein kinase kinase 5</fullName>
    </submittedName>
</protein>
<feature type="region of interest" description="Disordered" evidence="1">
    <location>
        <begin position="141"/>
        <end position="160"/>
    </location>
</feature>
<reference evidence="2 3" key="1">
    <citation type="submission" date="2013-11" db="EMBL/GenBank/DDBJ databases">
        <title>The Damaraland mole rat (Fukomys damarensis) genome and evolution of African mole rats.</title>
        <authorList>
            <person name="Gladyshev V.N."/>
            <person name="Fang X."/>
        </authorList>
    </citation>
    <scope>NUCLEOTIDE SEQUENCE [LARGE SCALE GENOMIC DNA]</scope>
    <source>
        <tissue evidence="2">Liver</tissue>
    </source>
</reference>
<dbReference type="EMBL" id="KN123400">
    <property type="protein sequence ID" value="KFO25144.1"/>
    <property type="molecule type" value="Genomic_DNA"/>
</dbReference>
<dbReference type="SUPFAM" id="SSF54277">
    <property type="entry name" value="CAD &amp; PB1 domains"/>
    <property type="match status" value="1"/>
</dbReference>
<proteinExistence type="predicted"/>
<dbReference type="InterPro" id="IPR029245">
    <property type="entry name" value="DUF4528"/>
</dbReference>
<accession>A0A091CZA0</accession>
<gene>
    <name evidence="2" type="ORF">H920_13470</name>
</gene>
<dbReference type="Gene3D" id="3.10.20.90">
    <property type="entry name" value="Phosphatidylinositol 3-kinase Catalytic Subunit, Chain A, domain 1"/>
    <property type="match status" value="1"/>
</dbReference>
<dbReference type="AlphaFoldDB" id="A0A091CZA0"/>
<evidence type="ECO:0000313" key="2">
    <source>
        <dbReference type="EMBL" id="KFO25144.1"/>
    </source>
</evidence>
<keyword evidence="2" id="KW-0418">Kinase</keyword>
<dbReference type="PANTHER" id="PTHR34651:SF1">
    <property type="entry name" value="SIMILAR TO ENSANGP00000021391"/>
    <property type="match status" value="1"/>
</dbReference>
<name>A0A091CZA0_FUKDA</name>
<evidence type="ECO:0000313" key="3">
    <source>
        <dbReference type="Proteomes" id="UP000028990"/>
    </source>
</evidence>
<organism evidence="2 3">
    <name type="scientific">Fukomys damarensis</name>
    <name type="common">Damaraland mole rat</name>
    <name type="synonym">Cryptomys damarensis</name>
    <dbReference type="NCBI Taxonomy" id="885580"/>
    <lineage>
        <taxon>Eukaryota</taxon>
        <taxon>Metazoa</taxon>
        <taxon>Chordata</taxon>
        <taxon>Craniata</taxon>
        <taxon>Vertebrata</taxon>
        <taxon>Euteleostomi</taxon>
        <taxon>Mammalia</taxon>
        <taxon>Eutheria</taxon>
        <taxon>Euarchontoglires</taxon>
        <taxon>Glires</taxon>
        <taxon>Rodentia</taxon>
        <taxon>Hystricomorpha</taxon>
        <taxon>Bathyergidae</taxon>
        <taxon>Fukomys</taxon>
    </lineage>
</organism>
<keyword evidence="3" id="KW-1185">Reference proteome</keyword>
<evidence type="ECO:0000256" key="1">
    <source>
        <dbReference type="SAM" id="MobiDB-lite"/>
    </source>
</evidence>